<name>A0ABT6TM11_9BACL</name>
<dbReference type="RefSeq" id="WP_282910642.1">
    <property type="nucleotide sequence ID" value="NZ_JAGRPV010000001.1"/>
</dbReference>
<keyword evidence="2" id="KW-1185">Reference proteome</keyword>
<sequence length="241" mass="26834">MHYAHARSIVLLDAKQGDVNGDGILDNVYLYGNQSDGPFADHITLIIQDGRSNRSTAVNLPNNAGYNARLFLGDFSKDNVQDILVSIDTGGSGGYGIFYMYSFKNNVVYEMFDFEKYNEAYKFNVNYEDFYKVSVSNPQLDVLFTIDISSKGYDYLSQYYDDDGKLKKPVQGEVLALGGLFPIVTNERGVGYDLFALQRIIGTTNADTLGYVENLLTWNGTQFASSRLTVAILGSKLISLF</sequence>
<organism evidence="1 2">
    <name type="scientific">Cohnella hashimotonis</name>
    <dbReference type="NCBI Taxonomy" id="2826895"/>
    <lineage>
        <taxon>Bacteria</taxon>
        <taxon>Bacillati</taxon>
        <taxon>Bacillota</taxon>
        <taxon>Bacilli</taxon>
        <taxon>Bacillales</taxon>
        <taxon>Paenibacillaceae</taxon>
        <taxon>Cohnella</taxon>
    </lineage>
</organism>
<dbReference type="EMBL" id="JAGRPV010000001">
    <property type="protein sequence ID" value="MDI4647901.1"/>
    <property type="molecule type" value="Genomic_DNA"/>
</dbReference>
<evidence type="ECO:0000313" key="2">
    <source>
        <dbReference type="Proteomes" id="UP001161691"/>
    </source>
</evidence>
<protein>
    <submittedName>
        <fullName evidence="1">VCBS repeat-containing protein</fullName>
    </submittedName>
</protein>
<dbReference type="InterPro" id="IPR028994">
    <property type="entry name" value="Integrin_alpha_N"/>
</dbReference>
<gene>
    <name evidence="1" type="ORF">KB449_23320</name>
</gene>
<evidence type="ECO:0000313" key="1">
    <source>
        <dbReference type="EMBL" id="MDI4647901.1"/>
    </source>
</evidence>
<dbReference type="SUPFAM" id="SSF69318">
    <property type="entry name" value="Integrin alpha N-terminal domain"/>
    <property type="match status" value="1"/>
</dbReference>
<accession>A0ABT6TM11</accession>
<comment type="caution">
    <text evidence="1">The sequence shown here is derived from an EMBL/GenBank/DDBJ whole genome shotgun (WGS) entry which is preliminary data.</text>
</comment>
<dbReference type="Proteomes" id="UP001161691">
    <property type="component" value="Unassembled WGS sequence"/>
</dbReference>
<proteinExistence type="predicted"/>
<reference evidence="1" key="1">
    <citation type="submission" date="2023-04" db="EMBL/GenBank/DDBJ databases">
        <title>Comparative genomic analysis of Cohnella hashimotonis sp. nov., isolated from the International Space Station.</title>
        <authorList>
            <person name="Venkateswaran K."/>
            <person name="Simpson A."/>
        </authorList>
    </citation>
    <scope>NUCLEOTIDE SEQUENCE</scope>
    <source>
        <strain evidence="1">F6_2S_P_1</strain>
    </source>
</reference>